<dbReference type="Gramene" id="Psat02G0332700-T1">
    <property type="protein sequence ID" value="KAI5437158.1"/>
    <property type="gene ID" value="KIW84_023327"/>
</dbReference>
<dbReference type="Pfam" id="PF10391">
    <property type="entry name" value="DNA_pol_lambd_f"/>
    <property type="match status" value="1"/>
</dbReference>
<dbReference type="Gene3D" id="3.40.395.10">
    <property type="entry name" value="Adenoviral Proteinase, Chain A"/>
    <property type="match status" value="1"/>
</dbReference>
<dbReference type="Gene3D" id="3.30.210.10">
    <property type="entry name" value="DNA polymerase, thumb domain"/>
    <property type="match status" value="1"/>
</dbReference>
<dbReference type="PANTHER" id="PTHR11276:SF41">
    <property type="entry name" value="DNA POLYMERASE LAMBDA"/>
    <property type="match status" value="1"/>
</dbReference>
<dbReference type="SMART" id="SM00483">
    <property type="entry name" value="POLXc"/>
    <property type="match status" value="1"/>
</dbReference>
<dbReference type="InterPro" id="IPR022312">
    <property type="entry name" value="DNA_pol_X"/>
</dbReference>
<comment type="caution">
    <text evidence="10">The sequence shown here is derived from an EMBL/GenBank/DDBJ whole genome shotgun (WGS) entry which is preliminary data.</text>
</comment>
<evidence type="ECO:0000256" key="4">
    <source>
        <dbReference type="ARBA" id="ARBA00022695"/>
    </source>
</evidence>
<keyword evidence="11" id="KW-1185">Reference proteome</keyword>
<dbReference type="FunFam" id="3.30.210.10:FF:000006">
    <property type="entry name" value="DNA polymerase"/>
    <property type="match status" value="1"/>
</dbReference>
<dbReference type="EMBL" id="JAMSHJ010000002">
    <property type="protein sequence ID" value="KAI5437158.1"/>
    <property type="molecule type" value="Genomic_DNA"/>
</dbReference>
<dbReference type="InterPro" id="IPR038765">
    <property type="entry name" value="Papain-like_cys_pep_sf"/>
</dbReference>
<keyword evidence="7" id="KW-0175">Coiled coil</keyword>
<dbReference type="SUPFAM" id="SSF81585">
    <property type="entry name" value="PsbU/PolX domain-like"/>
    <property type="match status" value="1"/>
</dbReference>
<dbReference type="InterPro" id="IPR037160">
    <property type="entry name" value="DNA_Pol_thumb_sf"/>
</dbReference>
<feature type="region of interest" description="Disordered" evidence="8">
    <location>
        <begin position="251"/>
        <end position="272"/>
    </location>
</feature>
<dbReference type="SUPFAM" id="SSF54001">
    <property type="entry name" value="Cysteine proteinases"/>
    <property type="match status" value="1"/>
</dbReference>
<dbReference type="InterPro" id="IPR002054">
    <property type="entry name" value="DNA-dir_DNA_pol_X"/>
</dbReference>
<reference evidence="10 11" key="1">
    <citation type="journal article" date="2022" name="Nat. Genet.">
        <title>Improved pea reference genome and pan-genome highlight genomic features and evolutionary characteristics.</title>
        <authorList>
            <person name="Yang T."/>
            <person name="Liu R."/>
            <person name="Luo Y."/>
            <person name="Hu S."/>
            <person name="Wang D."/>
            <person name="Wang C."/>
            <person name="Pandey M.K."/>
            <person name="Ge S."/>
            <person name="Xu Q."/>
            <person name="Li N."/>
            <person name="Li G."/>
            <person name="Huang Y."/>
            <person name="Saxena R.K."/>
            <person name="Ji Y."/>
            <person name="Li M."/>
            <person name="Yan X."/>
            <person name="He Y."/>
            <person name="Liu Y."/>
            <person name="Wang X."/>
            <person name="Xiang C."/>
            <person name="Varshney R.K."/>
            <person name="Ding H."/>
            <person name="Gao S."/>
            <person name="Zong X."/>
        </authorList>
    </citation>
    <scope>NUCLEOTIDE SEQUENCE [LARGE SCALE GENOMIC DNA]</scope>
    <source>
        <strain evidence="10 11">cv. Zhongwan 6</strain>
    </source>
</reference>
<evidence type="ECO:0000256" key="7">
    <source>
        <dbReference type="SAM" id="Coils"/>
    </source>
</evidence>
<dbReference type="InterPro" id="IPR028207">
    <property type="entry name" value="DNA_pol_B_palm_palm"/>
</dbReference>
<proteinExistence type="inferred from homology"/>
<dbReference type="Gene3D" id="1.10.150.20">
    <property type="entry name" value="5' to 3' exonuclease, C-terminal subdomain"/>
    <property type="match status" value="1"/>
</dbReference>
<evidence type="ECO:0000256" key="3">
    <source>
        <dbReference type="ARBA" id="ARBA00022679"/>
    </source>
</evidence>
<dbReference type="Pfam" id="PF26133">
    <property type="entry name" value="DUF8039"/>
    <property type="match status" value="1"/>
</dbReference>
<dbReference type="Pfam" id="PF14792">
    <property type="entry name" value="DNA_pol_B_palm"/>
    <property type="match status" value="1"/>
</dbReference>
<name>A0A9D4YCN7_PEA</name>
<dbReference type="InterPro" id="IPR018944">
    <property type="entry name" value="DNA_pol_lambd_fingers_domain"/>
</dbReference>
<keyword evidence="5" id="KW-0479">Metal-binding</keyword>
<dbReference type="CDD" id="cd00141">
    <property type="entry name" value="NT_POLXc"/>
    <property type="match status" value="1"/>
</dbReference>
<dbReference type="GO" id="GO:0003887">
    <property type="term" value="F:DNA-directed DNA polymerase activity"/>
    <property type="evidence" value="ECO:0007669"/>
    <property type="project" value="InterPro"/>
</dbReference>
<feature type="coiled-coil region" evidence="7">
    <location>
        <begin position="276"/>
        <end position="303"/>
    </location>
</feature>
<evidence type="ECO:0000313" key="11">
    <source>
        <dbReference type="Proteomes" id="UP001058974"/>
    </source>
</evidence>
<protein>
    <recommendedName>
        <fullName evidence="9">DNA-directed DNA polymerase X domain-containing protein</fullName>
    </recommendedName>
</protein>
<keyword evidence="4" id="KW-0548">Nucleotidyltransferase</keyword>
<dbReference type="PRINTS" id="PR00870">
    <property type="entry name" value="DNAPOLXBETA"/>
</dbReference>
<dbReference type="GO" id="GO:0006303">
    <property type="term" value="P:double-strand break repair via nonhomologous end joining"/>
    <property type="evidence" value="ECO:0007669"/>
    <property type="project" value="TreeGrafter"/>
</dbReference>
<dbReference type="Gene3D" id="3.30.460.10">
    <property type="entry name" value="Beta Polymerase, domain 2"/>
    <property type="match status" value="1"/>
</dbReference>
<evidence type="ECO:0000256" key="1">
    <source>
        <dbReference type="ARBA" id="ARBA00004123"/>
    </source>
</evidence>
<accession>A0A9D4YCN7</accession>
<dbReference type="Pfam" id="PF14791">
    <property type="entry name" value="DNA_pol_B_thumb"/>
    <property type="match status" value="1"/>
</dbReference>
<dbReference type="PROSITE" id="PS00522">
    <property type="entry name" value="DNA_POLYMERASE_X"/>
    <property type="match status" value="1"/>
</dbReference>
<comment type="similarity">
    <text evidence="2">Belongs to the DNA polymerase type-X family.</text>
</comment>
<dbReference type="AlphaFoldDB" id="A0A9D4YCN7"/>
<dbReference type="GO" id="GO:0046872">
    <property type="term" value="F:metal ion binding"/>
    <property type="evidence" value="ECO:0007669"/>
    <property type="project" value="UniProtKB-KW"/>
</dbReference>
<dbReference type="SUPFAM" id="SSF81301">
    <property type="entry name" value="Nucleotidyltransferase"/>
    <property type="match status" value="1"/>
</dbReference>
<evidence type="ECO:0000256" key="8">
    <source>
        <dbReference type="SAM" id="MobiDB-lite"/>
    </source>
</evidence>
<dbReference type="GO" id="GO:0005634">
    <property type="term" value="C:nucleus"/>
    <property type="evidence" value="ECO:0007669"/>
    <property type="project" value="UniProtKB-SubCell"/>
</dbReference>
<keyword evidence="6" id="KW-0539">Nucleus</keyword>
<organism evidence="10 11">
    <name type="scientific">Pisum sativum</name>
    <name type="common">Garden pea</name>
    <name type="synonym">Lathyrus oleraceus</name>
    <dbReference type="NCBI Taxonomy" id="3888"/>
    <lineage>
        <taxon>Eukaryota</taxon>
        <taxon>Viridiplantae</taxon>
        <taxon>Streptophyta</taxon>
        <taxon>Embryophyta</taxon>
        <taxon>Tracheophyta</taxon>
        <taxon>Spermatophyta</taxon>
        <taxon>Magnoliopsida</taxon>
        <taxon>eudicotyledons</taxon>
        <taxon>Gunneridae</taxon>
        <taxon>Pentapetalae</taxon>
        <taxon>rosids</taxon>
        <taxon>fabids</taxon>
        <taxon>Fabales</taxon>
        <taxon>Fabaceae</taxon>
        <taxon>Papilionoideae</taxon>
        <taxon>50 kb inversion clade</taxon>
        <taxon>NPAAA clade</taxon>
        <taxon>Hologalegina</taxon>
        <taxon>IRL clade</taxon>
        <taxon>Fabeae</taxon>
        <taxon>Lathyrus</taxon>
    </lineage>
</organism>
<feature type="domain" description="DNA-directed DNA polymerase X" evidence="9">
    <location>
        <begin position="624"/>
        <end position="927"/>
    </location>
</feature>
<dbReference type="FunFam" id="1.10.150.20:FF:000010">
    <property type="entry name" value="DNA polymerase lambda"/>
    <property type="match status" value="1"/>
</dbReference>
<dbReference type="InterPro" id="IPR002008">
    <property type="entry name" value="DNA_pol_X_beta-like"/>
</dbReference>
<dbReference type="PANTHER" id="PTHR11276">
    <property type="entry name" value="DNA POLYMERASE TYPE-X FAMILY MEMBER"/>
    <property type="match status" value="1"/>
</dbReference>
<keyword evidence="3" id="KW-0808">Transferase</keyword>
<evidence type="ECO:0000313" key="10">
    <source>
        <dbReference type="EMBL" id="KAI5437158.1"/>
    </source>
</evidence>
<evidence type="ECO:0000259" key="9">
    <source>
        <dbReference type="SMART" id="SM00483"/>
    </source>
</evidence>
<dbReference type="Proteomes" id="UP001058974">
    <property type="component" value="Chromosome 2"/>
</dbReference>
<evidence type="ECO:0000256" key="2">
    <source>
        <dbReference type="ARBA" id="ARBA00008323"/>
    </source>
</evidence>
<evidence type="ECO:0000256" key="6">
    <source>
        <dbReference type="ARBA" id="ARBA00023242"/>
    </source>
</evidence>
<sequence length="928" mass="106105">MGKVSGSKSGYDTPDDTSEKEITRGITIMKSIIRDRDKAVTYNVNWNADNQLIGSNAAKLASYIGTLVRMHIPITATRWSNKELGSAKDKIWTEILRSFNIEDTTIRKKYILQLAGKRHRGWRTFLTNKYLKDKEIFLLNMIRNIQDENFKKVSATNRERASNPTYAYKKGRLGYARLEEKILDETKSDATSLPPHVLWKEARVGKDGTVRDDVQHIYDECETLSQSISTAEDQENRSVLSRALNVPEYPGRVRGKGHGCTPTSLYKNPRRRNSSNQEVMETLQALQAQVLQLQKDNERYRCMEKCSSQLKETSEKASINCQNKFPEGISSCQLYLSSPTYRLVGKGKVHNTSGDLLHHRPLPDGHLKVSVDVVLDKDALLPIPDIVSETTLLRDAIGSFVAWPLDLIFIDDETPTKPASKDKGILRHNESVASQKEVFAQGSQQLSQKIGSRQKNKRDLPVTSLPKKGAFVPRYQISLETLVDSSDMATAGAIRLLDMEEDIFGYSCTETVGKEDLEHIFRHQELGVGVIHTYIRFLYDNFMRGNDQLSNRFRFVSSSLVNKALICREPDSCREYLVKRFMASSTNNLYLWPYNSGCHWLLLAIDPLKEVVYFLNSIDGEWTNYPDMKQLVDTSIKVFRSQRQARVPRTKSSNITWIKYFDEYKCAHYTRLQLEQIKEELCQYFIIQEIITTGKLSKLEHFEIDEKVQTISLFGEVWGVGPATALKLYDKGHRTLDDLRNDDSLTNAQKLGLKYFDDIRQRVPRHEVQEMEQILQKVGEDVLPGVIIICGGSYRRGKATCGDIDIIITHPDGTSHKGFLPKFVKCLKDMNFLREDLIFSTHSEEVYPRDIYTFGLVAWTGNDVLNRRLRLQAESRGFRLDDTGFFPAIQGSGGKRGTKGTANMKLYTEREVFDFLGFPWLEPHERNL</sequence>
<dbReference type="InterPro" id="IPR043519">
    <property type="entry name" value="NT_sf"/>
</dbReference>
<comment type="subcellular location">
    <subcellularLocation>
        <location evidence="1">Nucleus</location>
    </subcellularLocation>
</comment>
<dbReference type="PRINTS" id="PR00869">
    <property type="entry name" value="DNAPOLX"/>
</dbReference>
<dbReference type="InterPro" id="IPR058352">
    <property type="entry name" value="DUF8039"/>
</dbReference>
<evidence type="ECO:0000256" key="5">
    <source>
        <dbReference type="ARBA" id="ARBA00022723"/>
    </source>
</evidence>
<dbReference type="GO" id="GO:0003677">
    <property type="term" value="F:DNA binding"/>
    <property type="evidence" value="ECO:0007669"/>
    <property type="project" value="InterPro"/>
</dbReference>
<dbReference type="InterPro" id="IPR029398">
    <property type="entry name" value="PolB_thumb"/>
</dbReference>
<dbReference type="InterPro" id="IPR019843">
    <property type="entry name" value="DNA_pol-X_BS"/>
</dbReference>
<gene>
    <name evidence="10" type="ORF">KIW84_023327</name>
</gene>